<dbReference type="OrthoDB" id="660550at2759"/>
<reference evidence="6" key="1">
    <citation type="submission" date="2020-05" db="EMBL/GenBank/DDBJ databases">
        <title>Mycena genomes resolve the evolution of fungal bioluminescence.</title>
        <authorList>
            <person name="Tsai I.J."/>
        </authorList>
    </citation>
    <scope>NUCLEOTIDE SEQUENCE</scope>
    <source>
        <strain evidence="6">171206Taipei</strain>
    </source>
</reference>
<protein>
    <submittedName>
        <fullName evidence="6">Aspartic peptidase A1</fullName>
    </submittedName>
</protein>
<dbReference type="EMBL" id="JACAZF010000004">
    <property type="protein sequence ID" value="KAF7307466.1"/>
    <property type="molecule type" value="Genomic_DNA"/>
</dbReference>
<feature type="chain" id="PRO_5034931035" evidence="4">
    <location>
        <begin position="22"/>
        <end position="422"/>
    </location>
</feature>
<dbReference type="PROSITE" id="PS51767">
    <property type="entry name" value="PEPTIDASE_A1"/>
    <property type="match status" value="1"/>
</dbReference>
<evidence type="ECO:0000256" key="1">
    <source>
        <dbReference type="ARBA" id="ARBA00007447"/>
    </source>
</evidence>
<accession>A0A8H6SZE7</accession>
<keyword evidence="4" id="KW-0732">Signal</keyword>
<dbReference type="PANTHER" id="PTHR47966">
    <property type="entry name" value="BETA-SITE APP-CLEAVING ENZYME, ISOFORM A-RELATED"/>
    <property type="match status" value="1"/>
</dbReference>
<dbReference type="GO" id="GO:0006508">
    <property type="term" value="P:proteolysis"/>
    <property type="evidence" value="ECO:0007669"/>
    <property type="project" value="UniProtKB-KW"/>
</dbReference>
<dbReference type="PANTHER" id="PTHR47966:SF74">
    <property type="entry name" value="AGR407CP"/>
    <property type="match status" value="1"/>
</dbReference>
<keyword evidence="7" id="KW-1185">Reference proteome</keyword>
<comment type="similarity">
    <text evidence="1 3">Belongs to the peptidase A1 family.</text>
</comment>
<evidence type="ECO:0000313" key="6">
    <source>
        <dbReference type="EMBL" id="KAF7307466.1"/>
    </source>
</evidence>
<evidence type="ECO:0000256" key="3">
    <source>
        <dbReference type="RuleBase" id="RU000454"/>
    </source>
</evidence>
<dbReference type="RefSeq" id="XP_037222485.1">
    <property type="nucleotide sequence ID" value="XM_037362193.1"/>
</dbReference>
<keyword evidence="3" id="KW-0378">Hydrolase</keyword>
<dbReference type="GO" id="GO:0004190">
    <property type="term" value="F:aspartic-type endopeptidase activity"/>
    <property type="evidence" value="ECO:0007669"/>
    <property type="project" value="UniProtKB-KW"/>
</dbReference>
<dbReference type="InterPro" id="IPR021109">
    <property type="entry name" value="Peptidase_aspartic_dom_sf"/>
</dbReference>
<dbReference type="Proteomes" id="UP000636479">
    <property type="component" value="Unassembled WGS sequence"/>
</dbReference>
<evidence type="ECO:0000259" key="5">
    <source>
        <dbReference type="PROSITE" id="PS51767"/>
    </source>
</evidence>
<feature type="signal peptide" evidence="4">
    <location>
        <begin position="1"/>
        <end position="21"/>
    </location>
</feature>
<dbReference type="InterPro" id="IPR001969">
    <property type="entry name" value="Aspartic_peptidase_AS"/>
</dbReference>
<proteinExistence type="inferred from homology"/>
<organism evidence="6 7">
    <name type="scientific">Mycena indigotica</name>
    <dbReference type="NCBI Taxonomy" id="2126181"/>
    <lineage>
        <taxon>Eukaryota</taxon>
        <taxon>Fungi</taxon>
        <taxon>Dikarya</taxon>
        <taxon>Basidiomycota</taxon>
        <taxon>Agaricomycotina</taxon>
        <taxon>Agaricomycetes</taxon>
        <taxon>Agaricomycetidae</taxon>
        <taxon>Agaricales</taxon>
        <taxon>Marasmiineae</taxon>
        <taxon>Mycenaceae</taxon>
        <taxon>Mycena</taxon>
    </lineage>
</organism>
<keyword evidence="3" id="KW-0645">Protease</keyword>
<evidence type="ECO:0000256" key="2">
    <source>
        <dbReference type="ARBA" id="ARBA00022750"/>
    </source>
</evidence>
<feature type="domain" description="Peptidase A1" evidence="5">
    <location>
        <begin position="86"/>
        <end position="406"/>
    </location>
</feature>
<dbReference type="SUPFAM" id="SSF50630">
    <property type="entry name" value="Acid proteases"/>
    <property type="match status" value="1"/>
</dbReference>
<dbReference type="InterPro" id="IPR034164">
    <property type="entry name" value="Pepsin-like_dom"/>
</dbReference>
<comment type="caution">
    <text evidence="6">The sequence shown here is derived from an EMBL/GenBank/DDBJ whole genome shotgun (WGS) entry which is preliminary data.</text>
</comment>
<gene>
    <name evidence="6" type="ORF">MIND_00541000</name>
</gene>
<dbReference type="GeneID" id="59344709"/>
<dbReference type="AlphaFoldDB" id="A0A8H6SZE7"/>
<evidence type="ECO:0000313" key="7">
    <source>
        <dbReference type="Proteomes" id="UP000636479"/>
    </source>
</evidence>
<keyword evidence="2 3" id="KW-0064">Aspartyl protease</keyword>
<name>A0A8H6SZE7_9AGAR</name>
<dbReference type="InterPro" id="IPR033121">
    <property type="entry name" value="PEPTIDASE_A1"/>
</dbReference>
<dbReference type="Gene3D" id="2.40.70.10">
    <property type="entry name" value="Acid Proteases"/>
    <property type="match status" value="2"/>
</dbReference>
<dbReference type="PRINTS" id="PR00792">
    <property type="entry name" value="PEPSIN"/>
</dbReference>
<dbReference type="CDD" id="cd05471">
    <property type="entry name" value="pepsin_like"/>
    <property type="match status" value="1"/>
</dbReference>
<dbReference type="PROSITE" id="PS00141">
    <property type="entry name" value="ASP_PROTEASE"/>
    <property type="match status" value="2"/>
</dbReference>
<evidence type="ECO:0000256" key="4">
    <source>
        <dbReference type="SAM" id="SignalP"/>
    </source>
</evidence>
<sequence length="422" mass="44096">MQLTATLILTALCSLVGSVPASVKIDRLVNSMGSGTLSRKDVARARQLKSGRARNDSVPIEDRTFSFFIPIQLGCPPATCKPLAVWARDAAHGTLKDNVILDTGSSNTWVGAQTSHPYIPTRCSKLTGNAVEVSYGSGFFAGTEYNDTLALANALTVQAQSIGAAQFARGFGEADGILGLGPEDLTEGTLTGPNAPSTMPTVSQNLGLTTFSIFMAPINSTAGDKGTLNFGPDTCPDSTQCIEAPHFTPVTTRSPASHFWGIDLVISYGDETILASSTNGKPNSGVVDSGTTLVILATDAFNLYMAATGATLDPNVGLLKLPTANFAGMKDLCFATGASRFCLTPDAQVWPTSLNTLIGGDTSSIYLITANSEELSGTGLDYILGQMFHERFLVTYDLSQNAVGLAKTPFTASTTNCGSLCA</sequence>
<dbReference type="Pfam" id="PF00026">
    <property type="entry name" value="Asp"/>
    <property type="match status" value="1"/>
</dbReference>
<dbReference type="InterPro" id="IPR001461">
    <property type="entry name" value="Aspartic_peptidase_A1"/>
</dbReference>